<reference evidence="2 3" key="1">
    <citation type="submission" date="2017-10" db="EMBL/GenBank/DDBJ databases">
        <authorList>
            <person name="Sibley D."/>
            <person name="Venepally P."/>
            <person name="Karamycheva S."/>
            <person name="Hadjithomas M."/>
            <person name="Khan A."/>
            <person name="Brunk B."/>
            <person name="Roos D."/>
            <person name="Caler E."/>
            <person name="Lorenzi H."/>
        </authorList>
    </citation>
    <scope>NUCLEOTIDE SEQUENCE [LARGE SCALE GENOMIC DNA]</scope>
    <source>
        <strain evidence="2 3">CAST</strain>
    </source>
</reference>
<name>A0A3R8BSH0_TOXGO</name>
<accession>A0A3R8BSH0</accession>
<protein>
    <submittedName>
        <fullName evidence="2">Uncharacterized protein</fullName>
    </submittedName>
</protein>
<dbReference type="AlphaFoldDB" id="A0A3R8BSH0"/>
<evidence type="ECO:0000256" key="1">
    <source>
        <dbReference type="SAM" id="MobiDB-lite"/>
    </source>
</evidence>
<organism evidence="2 3">
    <name type="scientific">Toxoplasma gondii CAST</name>
    <dbReference type="NCBI Taxonomy" id="943122"/>
    <lineage>
        <taxon>Eukaryota</taxon>
        <taxon>Sar</taxon>
        <taxon>Alveolata</taxon>
        <taxon>Apicomplexa</taxon>
        <taxon>Conoidasida</taxon>
        <taxon>Coccidia</taxon>
        <taxon>Eucoccidiorida</taxon>
        <taxon>Eimeriorina</taxon>
        <taxon>Sarcocystidae</taxon>
        <taxon>Toxoplasma</taxon>
    </lineage>
</organism>
<proteinExistence type="predicted"/>
<evidence type="ECO:0000313" key="3">
    <source>
        <dbReference type="Proteomes" id="UP000284452"/>
    </source>
</evidence>
<gene>
    <name evidence="2" type="ORF">TGCAST_209200B</name>
</gene>
<comment type="caution">
    <text evidence="2">The sequence shown here is derived from an EMBL/GenBank/DDBJ whole genome shotgun (WGS) entry which is preliminary data.</text>
</comment>
<dbReference type="EMBL" id="AHIV02001570">
    <property type="protein sequence ID" value="RQX69445.1"/>
    <property type="molecule type" value="Genomic_DNA"/>
</dbReference>
<feature type="region of interest" description="Disordered" evidence="1">
    <location>
        <begin position="1"/>
        <end position="38"/>
    </location>
</feature>
<feature type="compositionally biased region" description="Basic residues" evidence="1">
    <location>
        <begin position="15"/>
        <end position="32"/>
    </location>
</feature>
<dbReference type="Proteomes" id="UP000284452">
    <property type="component" value="Unassembled WGS sequence"/>
</dbReference>
<evidence type="ECO:0000313" key="2">
    <source>
        <dbReference type="EMBL" id="RQX69445.1"/>
    </source>
</evidence>
<dbReference type="VEuPathDB" id="ToxoDB:TGCAST_209200B"/>
<sequence>MLHIAHPPWRSFPARQRKRPVQSRERRRRKGIPIHPPGCTVRTQSLRIPPLLHDANHVSLLLQSCRSDAHVPWGPLGGAAQRFFNTKGTAEPPATVGCLMSPGRHADTPDCRVAEEQKEHAFSSVACLRFPTLASANELLPETLLRTKDLTTARVLCVLCEAHTVRDGRFQPVNPQAEKRPVKNGENTVYVDFQNGEKTRYLTCLWTVRRCGSELRITWVLPLHRGNQTTHKTLRQIVLTLLSLGVDELLDITSVLSCKRETARNVGPRLSAGICKLKTV</sequence>